<organism evidence="2 3">
    <name type="scientific">Streptomyces griseochromogenes</name>
    <dbReference type="NCBI Taxonomy" id="68214"/>
    <lineage>
        <taxon>Bacteria</taxon>
        <taxon>Bacillati</taxon>
        <taxon>Actinomycetota</taxon>
        <taxon>Actinomycetes</taxon>
        <taxon>Kitasatosporales</taxon>
        <taxon>Streptomycetaceae</taxon>
        <taxon>Streptomyces</taxon>
    </lineage>
</organism>
<reference evidence="2 3" key="1">
    <citation type="submission" date="2021-03" db="EMBL/GenBank/DDBJ databases">
        <title>Genomic Encyclopedia of Type Strains, Phase IV (KMG-IV): sequencing the most valuable type-strain genomes for metagenomic binning, comparative biology and taxonomic classification.</title>
        <authorList>
            <person name="Goeker M."/>
        </authorList>
    </citation>
    <scope>NUCLEOTIDE SEQUENCE [LARGE SCALE GENOMIC DNA]</scope>
    <source>
        <strain evidence="2 3">DSM 40499</strain>
    </source>
</reference>
<proteinExistence type="predicted"/>
<evidence type="ECO:0000313" key="3">
    <source>
        <dbReference type="Proteomes" id="UP001519309"/>
    </source>
</evidence>
<evidence type="ECO:0000313" key="2">
    <source>
        <dbReference type="EMBL" id="MBP2051259.1"/>
    </source>
</evidence>
<gene>
    <name evidence="2" type="ORF">J2Z21_004230</name>
</gene>
<accession>A0ABS4LVN1</accession>
<evidence type="ECO:0000256" key="1">
    <source>
        <dbReference type="SAM" id="MobiDB-lite"/>
    </source>
</evidence>
<feature type="compositionally biased region" description="Polar residues" evidence="1">
    <location>
        <begin position="16"/>
        <end position="32"/>
    </location>
</feature>
<protein>
    <submittedName>
        <fullName evidence="2">Uncharacterized protein</fullName>
    </submittedName>
</protein>
<dbReference type="Proteomes" id="UP001519309">
    <property type="component" value="Unassembled WGS sequence"/>
</dbReference>
<keyword evidence="3" id="KW-1185">Reference proteome</keyword>
<feature type="region of interest" description="Disordered" evidence="1">
    <location>
        <begin position="1"/>
        <end position="52"/>
    </location>
</feature>
<sequence length="52" mass="5671">MDRMALDEPAAPARSQLPQNPPDNSSSTTAAISTWRPARTIPTPSRSRGRPR</sequence>
<dbReference type="EMBL" id="JAGGLP010000008">
    <property type="protein sequence ID" value="MBP2051259.1"/>
    <property type="molecule type" value="Genomic_DNA"/>
</dbReference>
<name>A0ABS4LVN1_9ACTN</name>
<comment type="caution">
    <text evidence="2">The sequence shown here is derived from an EMBL/GenBank/DDBJ whole genome shotgun (WGS) entry which is preliminary data.</text>
</comment>